<keyword evidence="2" id="KW-0175">Coiled coil</keyword>
<feature type="domain" description="Fe/B12 periplasmic-binding" evidence="3">
    <location>
        <begin position="62"/>
        <end position="322"/>
    </location>
</feature>
<feature type="coiled-coil region" evidence="2">
    <location>
        <begin position="155"/>
        <end position="186"/>
    </location>
</feature>
<comment type="caution">
    <text evidence="4">The sequence shown here is derived from an EMBL/GenBank/DDBJ whole genome shotgun (WGS) entry which is preliminary data.</text>
</comment>
<evidence type="ECO:0000259" key="3">
    <source>
        <dbReference type="PROSITE" id="PS50983"/>
    </source>
</evidence>
<dbReference type="InterPro" id="IPR050902">
    <property type="entry name" value="ABC_Transporter_SBP"/>
</dbReference>
<dbReference type="PROSITE" id="PS51257">
    <property type="entry name" value="PROKAR_LIPOPROTEIN"/>
    <property type="match status" value="1"/>
</dbReference>
<evidence type="ECO:0000256" key="1">
    <source>
        <dbReference type="ARBA" id="ARBA00008814"/>
    </source>
</evidence>
<comment type="similarity">
    <text evidence="1">Belongs to the bacterial solute-binding protein 8 family.</text>
</comment>
<dbReference type="PROSITE" id="PS50983">
    <property type="entry name" value="FE_B12_PBP"/>
    <property type="match status" value="1"/>
</dbReference>
<name>A0A941GK16_NIACI</name>
<dbReference type="SUPFAM" id="SSF53807">
    <property type="entry name" value="Helical backbone' metal receptor"/>
    <property type="match status" value="1"/>
</dbReference>
<dbReference type="EMBL" id="JAGTPX010000022">
    <property type="protein sequence ID" value="MBR8671522.1"/>
    <property type="molecule type" value="Genomic_DNA"/>
</dbReference>
<reference evidence="4" key="1">
    <citation type="submission" date="2021-04" db="EMBL/GenBank/DDBJ databases">
        <title>Genomic analysis of electroactive and textile dye degrading Bacillus circulans strain: DC10 isolated from constructed wetland-microbial fuel cells treating textile dye wastewaters.</title>
        <authorList>
            <person name="Patel D.U."/>
            <person name="Desai C.R."/>
        </authorList>
    </citation>
    <scope>NUCLEOTIDE SEQUENCE</scope>
    <source>
        <strain evidence="4">DC10</strain>
    </source>
</reference>
<evidence type="ECO:0000256" key="2">
    <source>
        <dbReference type="SAM" id="Coils"/>
    </source>
</evidence>
<sequence length="327" mass="35631">MKKVGSIIIGLILLIGLVGCGQLKKESATEEKETGTTNEENIYLTFKDDTNVEVVLKEKPERIAVLSSDSLAMLYDLGGQAVGRLTSSSQIPEKAKDVPELGTANEINVEELVALKPDLVIGTPTFHAKLAEVLESNGIPLALLKTASFEDVKEKAKLLGKIIGTEEKAEQLLQETESKMDKISAKIPAEDEKTVMILNVTPSSISIQKENTTALEIAELLGLNNIAEELDASPKSPSTAPYSMEKMVEKQPDFIFMTIHGAEGAGLKKIETDLKENPAWASLNAVKNNQAIVLPSQLFLVNPGFHYYESMNTMASIVYPELFKNEN</sequence>
<organism evidence="4">
    <name type="scientific">Niallia circulans</name>
    <name type="common">Bacillus circulans</name>
    <dbReference type="NCBI Taxonomy" id="1397"/>
    <lineage>
        <taxon>Bacteria</taxon>
        <taxon>Bacillati</taxon>
        <taxon>Bacillota</taxon>
        <taxon>Bacilli</taxon>
        <taxon>Bacillales</taxon>
        <taxon>Bacillaceae</taxon>
        <taxon>Niallia</taxon>
    </lineage>
</organism>
<dbReference type="RefSeq" id="WP_212120690.1">
    <property type="nucleotide sequence ID" value="NZ_JAGTPX020000023.1"/>
</dbReference>
<dbReference type="AlphaFoldDB" id="A0A941GK16"/>
<dbReference type="GO" id="GO:0071281">
    <property type="term" value="P:cellular response to iron ion"/>
    <property type="evidence" value="ECO:0007669"/>
    <property type="project" value="TreeGrafter"/>
</dbReference>
<dbReference type="InterPro" id="IPR002491">
    <property type="entry name" value="ABC_transptr_periplasmic_BD"/>
</dbReference>
<proteinExistence type="inferred from homology"/>
<evidence type="ECO:0000313" key="4">
    <source>
        <dbReference type="EMBL" id="MBR8671522.1"/>
    </source>
</evidence>
<protein>
    <submittedName>
        <fullName evidence="4">ABC transporter substrate-binding protein</fullName>
    </submittedName>
</protein>
<gene>
    <name evidence="4" type="ORF">KD144_18465</name>
</gene>
<dbReference type="Pfam" id="PF01497">
    <property type="entry name" value="Peripla_BP_2"/>
    <property type="match status" value="1"/>
</dbReference>
<dbReference type="PANTHER" id="PTHR30535">
    <property type="entry name" value="VITAMIN B12-BINDING PROTEIN"/>
    <property type="match status" value="1"/>
</dbReference>
<dbReference type="Gene3D" id="3.40.50.1980">
    <property type="entry name" value="Nitrogenase molybdenum iron protein domain"/>
    <property type="match status" value="2"/>
</dbReference>
<dbReference type="PANTHER" id="PTHR30535:SF34">
    <property type="entry name" value="MOLYBDATE-BINDING PROTEIN MOLA"/>
    <property type="match status" value="1"/>
</dbReference>
<accession>A0A941GK16</accession>